<dbReference type="InterPro" id="IPR000725">
    <property type="entry name" value="Olfact_rcpt"/>
</dbReference>
<dbReference type="GO" id="GO:0004930">
    <property type="term" value="F:G protein-coupled receptor activity"/>
    <property type="evidence" value="ECO:0007669"/>
    <property type="project" value="UniProtKB-KW"/>
</dbReference>
<evidence type="ECO:0000256" key="5">
    <source>
        <dbReference type="ARBA" id="ARBA00022725"/>
    </source>
</evidence>
<reference evidence="12" key="2">
    <citation type="submission" date="2025-09" db="UniProtKB">
        <authorList>
            <consortium name="Ensembl"/>
        </authorList>
    </citation>
    <scope>IDENTIFICATION</scope>
</reference>
<dbReference type="GO" id="GO:0005886">
    <property type="term" value="C:plasma membrane"/>
    <property type="evidence" value="ECO:0007669"/>
    <property type="project" value="UniProtKB-SubCell"/>
</dbReference>
<evidence type="ECO:0000313" key="13">
    <source>
        <dbReference type="Proteomes" id="UP000694569"/>
    </source>
</evidence>
<feature type="transmembrane region" description="Helical" evidence="10">
    <location>
        <begin position="189"/>
        <end position="216"/>
    </location>
</feature>
<evidence type="ECO:0000313" key="12">
    <source>
        <dbReference type="Ensembl" id="ENSLLEP00000031070.1"/>
    </source>
</evidence>
<evidence type="ECO:0000256" key="6">
    <source>
        <dbReference type="ARBA" id="ARBA00022989"/>
    </source>
</evidence>
<dbReference type="PROSITE" id="PS00237">
    <property type="entry name" value="G_PROTEIN_RECEP_F1_1"/>
    <property type="match status" value="1"/>
</dbReference>
<evidence type="ECO:0000256" key="7">
    <source>
        <dbReference type="ARBA" id="ARBA00023136"/>
    </source>
</evidence>
<comment type="subcellular location">
    <subcellularLocation>
        <location evidence="1 10">Cell membrane</location>
        <topology evidence="1 10">Multi-pass membrane protein</topology>
    </subcellularLocation>
</comment>
<feature type="transmembrane region" description="Helical" evidence="10">
    <location>
        <begin position="237"/>
        <end position="257"/>
    </location>
</feature>
<dbReference type="Proteomes" id="UP000694569">
    <property type="component" value="Unplaced"/>
</dbReference>
<keyword evidence="4 9" id="KW-0812">Transmembrane</keyword>
<comment type="similarity">
    <text evidence="9">Belongs to the G-protein coupled receptor 1 family.</text>
</comment>
<sequence>MPGRNRTVTEFILLGLTNDSQIQIMLFVLFLCVYMIILCGNALIIILTITDRTLQTPMYFFLTNLSFVDILYSTTTLPRMLIDLLSFDKTISFSECATQMYISLSLGECECVLLAVMAYDRYVAICHPLHYTKIISRSVCIKIAAAVWLCGFLISSSLVSLTLNVDLCGQNEINHFMFPELLSLGCENIMVIELVIFIIGILVLIIPVLIICMSYIRILISILKIASSLGQHKPFSTCGSHMIVVTLFYVSGMAAYMKPRSNSSVNNDKIIAIFYFIVTPMLNPMIYTLRNREVKSALKKLRRFRWLP</sequence>
<feature type="transmembrane region" description="Helical" evidence="10">
    <location>
        <begin position="269"/>
        <end position="289"/>
    </location>
</feature>
<keyword evidence="9" id="KW-0297">G-protein coupled receptor</keyword>
<dbReference type="GeneTree" id="ENSGT01140000282496"/>
<dbReference type="InterPro" id="IPR000276">
    <property type="entry name" value="GPCR_Rhodpsn"/>
</dbReference>
<dbReference type="Pfam" id="PF13853">
    <property type="entry name" value="7tm_4"/>
    <property type="match status" value="1"/>
</dbReference>
<evidence type="ECO:0000256" key="10">
    <source>
        <dbReference type="RuleBase" id="RU363047"/>
    </source>
</evidence>
<keyword evidence="3 10" id="KW-0716">Sensory transduction</keyword>
<dbReference type="GO" id="GO:0004984">
    <property type="term" value="F:olfactory receptor activity"/>
    <property type="evidence" value="ECO:0007669"/>
    <property type="project" value="InterPro"/>
</dbReference>
<dbReference type="SUPFAM" id="SSF81321">
    <property type="entry name" value="Family A G protein-coupled receptor-like"/>
    <property type="match status" value="1"/>
</dbReference>
<dbReference type="OrthoDB" id="6147321at2759"/>
<accession>A0A8C5Q182</accession>
<evidence type="ECO:0000256" key="1">
    <source>
        <dbReference type="ARBA" id="ARBA00004651"/>
    </source>
</evidence>
<dbReference type="PRINTS" id="PR00237">
    <property type="entry name" value="GPCRRHODOPSN"/>
</dbReference>
<evidence type="ECO:0000256" key="4">
    <source>
        <dbReference type="ARBA" id="ARBA00022692"/>
    </source>
</evidence>
<dbReference type="PRINTS" id="PR00245">
    <property type="entry name" value="OLFACTORYR"/>
</dbReference>
<evidence type="ECO:0000256" key="3">
    <source>
        <dbReference type="ARBA" id="ARBA00022606"/>
    </source>
</evidence>
<evidence type="ECO:0000259" key="11">
    <source>
        <dbReference type="PROSITE" id="PS50262"/>
    </source>
</evidence>
<feature type="transmembrane region" description="Helical" evidence="10">
    <location>
        <begin position="24"/>
        <end position="47"/>
    </location>
</feature>
<dbReference type="CDD" id="cd15225">
    <property type="entry name" value="7tmA_OR10A-like"/>
    <property type="match status" value="1"/>
</dbReference>
<keyword evidence="5 10" id="KW-0552">Olfaction</keyword>
<dbReference type="AlphaFoldDB" id="A0A8C5Q182"/>
<protein>
    <recommendedName>
        <fullName evidence="10">Olfactory receptor</fullName>
    </recommendedName>
</protein>
<proteinExistence type="inferred from homology"/>
<dbReference type="Ensembl" id="ENSLLET00000032265.1">
    <property type="protein sequence ID" value="ENSLLEP00000031070.1"/>
    <property type="gene ID" value="ENSLLEG00000019642.1"/>
</dbReference>
<evidence type="ECO:0000256" key="2">
    <source>
        <dbReference type="ARBA" id="ARBA00022475"/>
    </source>
</evidence>
<dbReference type="PANTHER" id="PTHR26453">
    <property type="entry name" value="OLFACTORY RECEPTOR"/>
    <property type="match status" value="1"/>
</dbReference>
<dbReference type="PROSITE" id="PS50262">
    <property type="entry name" value="G_PROTEIN_RECEP_F1_2"/>
    <property type="match status" value="1"/>
</dbReference>
<feature type="transmembrane region" description="Helical" evidence="10">
    <location>
        <begin position="59"/>
        <end position="81"/>
    </location>
</feature>
<dbReference type="FunFam" id="1.20.1070.10:FF:000001">
    <property type="entry name" value="Olfactory receptor"/>
    <property type="match status" value="1"/>
</dbReference>
<name>A0A8C5Q182_9ANUR</name>
<keyword evidence="7 10" id="KW-0472">Membrane</keyword>
<organism evidence="12 13">
    <name type="scientific">Leptobrachium leishanense</name>
    <name type="common">Leishan spiny toad</name>
    <dbReference type="NCBI Taxonomy" id="445787"/>
    <lineage>
        <taxon>Eukaryota</taxon>
        <taxon>Metazoa</taxon>
        <taxon>Chordata</taxon>
        <taxon>Craniata</taxon>
        <taxon>Vertebrata</taxon>
        <taxon>Euteleostomi</taxon>
        <taxon>Amphibia</taxon>
        <taxon>Batrachia</taxon>
        <taxon>Anura</taxon>
        <taxon>Pelobatoidea</taxon>
        <taxon>Megophryidae</taxon>
        <taxon>Leptobrachium</taxon>
    </lineage>
</organism>
<evidence type="ECO:0000256" key="9">
    <source>
        <dbReference type="RuleBase" id="RU000688"/>
    </source>
</evidence>
<feature type="transmembrane region" description="Helical" evidence="10">
    <location>
        <begin position="101"/>
        <end position="119"/>
    </location>
</feature>
<feature type="domain" description="G-protein coupled receptors family 1 profile" evidence="11">
    <location>
        <begin position="40"/>
        <end position="287"/>
    </location>
</feature>
<keyword evidence="6 10" id="KW-1133">Transmembrane helix</keyword>
<keyword evidence="13" id="KW-1185">Reference proteome</keyword>
<feature type="transmembrane region" description="Helical" evidence="10">
    <location>
        <begin position="139"/>
        <end position="159"/>
    </location>
</feature>
<dbReference type="InterPro" id="IPR017452">
    <property type="entry name" value="GPCR_Rhodpsn_7TM"/>
</dbReference>
<reference evidence="12" key="1">
    <citation type="submission" date="2025-08" db="UniProtKB">
        <authorList>
            <consortium name="Ensembl"/>
        </authorList>
    </citation>
    <scope>IDENTIFICATION</scope>
</reference>
<keyword evidence="2 10" id="KW-1003">Cell membrane</keyword>
<dbReference type="Gene3D" id="1.20.1070.10">
    <property type="entry name" value="Rhodopsin 7-helix transmembrane proteins"/>
    <property type="match status" value="1"/>
</dbReference>
<keyword evidence="8 9" id="KW-0807">Transducer</keyword>
<keyword evidence="9" id="KW-0675">Receptor</keyword>
<evidence type="ECO:0000256" key="8">
    <source>
        <dbReference type="ARBA" id="ARBA00023224"/>
    </source>
</evidence>